<evidence type="ECO:0000313" key="16">
    <source>
        <dbReference type="EMBL" id="ETR69518.1"/>
    </source>
</evidence>
<comment type="catalytic activity">
    <reaction evidence="1">
        <text>ATP + protein L-histidine = ADP + protein N-phospho-L-histidine.</text>
        <dbReference type="EC" id="2.7.13.3"/>
    </reaction>
</comment>
<evidence type="ECO:0000256" key="12">
    <source>
        <dbReference type="ARBA" id="ARBA00023012"/>
    </source>
</evidence>
<evidence type="ECO:0000256" key="14">
    <source>
        <dbReference type="SAM" id="Phobius"/>
    </source>
</evidence>
<keyword evidence="6" id="KW-0808">Transferase</keyword>
<dbReference type="InterPro" id="IPR003661">
    <property type="entry name" value="HisK_dim/P_dom"/>
</dbReference>
<gene>
    <name evidence="16" type="ORF">OMM_03886</name>
</gene>
<dbReference type="PANTHER" id="PTHR45528:SF1">
    <property type="entry name" value="SENSOR HISTIDINE KINASE CPXA"/>
    <property type="match status" value="1"/>
</dbReference>
<keyword evidence="8" id="KW-0547">Nucleotide-binding</keyword>
<evidence type="ECO:0000256" key="3">
    <source>
        <dbReference type="ARBA" id="ARBA00012438"/>
    </source>
</evidence>
<evidence type="ECO:0000256" key="13">
    <source>
        <dbReference type="ARBA" id="ARBA00023136"/>
    </source>
</evidence>
<feature type="transmembrane region" description="Helical" evidence="14">
    <location>
        <begin position="18"/>
        <end position="40"/>
    </location>
</feature>
<keyword evidence="10" id="KW-0067">ATP-binding</keyword>
<dbReference type="EMBL" id="ATBP01000625">
    <property type="protein sequence ID" value="ETR69518.1"/>
    <property type="molecule type" value="Genomic_DNA"/>
</dbReference>
<evidence type="ECO:0000256" key="10">
    <source>
        <dbReference type="ARBA" id="ARBA00022840"/>
    </source>
</evidence>
<feature type="transmembrane region" description="Helical" evidence="14">
    <location>
        <begin position="215"/>
        <end position="234"/>
    </location>
</feature>
<name>A0A1V1P3Y8_9BACT</name>
<protein>
    <recommendedName>
        <fullName evidence="3">histidine kinase</fullName>
        <ecNumber evidence="3">2.7.13.3</ecNumber>
    </recommendedName>
</protein>
<dbReference type="InterPro" id="IPR050398">
    <property type="entry name" value="HssS/ArlS-like"/>
</dbReference>
<dbReference type="Pfam" id="PF00512">
    <property type="entry name" value="HisKA"/>
    <property type="match status" value="1"/>
</dbReference>
<dbReference type="SMART" id="SM00304">
    <property type="entry name" value="HAMP"/>
    <property type="match status" value="1"/>
</dbReference>
<comment type="caution">
    <text evidence="16">The sequence shown here is derived from an EMBL/GenBank/DDBJ whole genome shotgun (WGS) entry which is preliminary data.</text>
</comment>
<dbReference type="PROSITE" id="PS50885">
    <property type="entry name" value="HAMP"/>
    <property type="match status" value="1"/>
</dbReference>
<dbReference type="GO" id="GO:0000155">
    <property type="term" value="F:phosphorelay sensor kinase activity"/>
    <property type="evidence" value="ECO:0007669"/>
    <property type="project" value="InterPro"/>
</dbReference>
<keyword evidence="4" id="KW-1003">Cell membrane</keyword>
<dbReference type="AlphaFoldDB" id="A0A1V1P3Y8"/>
<accession>A0A1V1P3Y8</accession>
<dbReference type="Proteomes" id="UP000189670">
    <property type="component" value="Unassembled WGS sequence"/>
</dbReference>
<evidence type="ECO:0000256" key="11">
    <source>
        <dbReference type="ARBA" id="ARBA00022989"/>
    </source>
</evidence>
<keyword evidence="7 14" id="KW-0812">Transmembrane</keyword>
<keyword evidence="12" id="KW-0902">Two-component regulatory system</keyword>
<dbReference type="InterPro" id="IPR036097">
    <property type="entry name" value="HisK_dim/P_sf"/>
</dbReference>
<proteinExistence type="predicted"/>
<organism evidence="16 17">
    <name type="scientific">Candidatus Magnetoglobus multicellularis str. Araruama</name>
    <dbReference type="NCBI Taxonomy" id="890399"/>
    <lineage>
        <taxon>Bacteria</taxon>
        <taxon>Pseudomonadati</taxon>
        <taxon>Thermodesulfobacteriota</taxon>
        <taxon>Desulfobacteria</taxon>
        <taxon>Desulfobacterales</taxon>
        <taxon>Desulfobacteraceae</taxon>
        <taxon>Candidatus Magnetoglobus</taxon>
    </lineage>
</organism>
<dbReference type="SUPFAM" id="SSF158472">
    <property type="entry name" value="HAMP domain-like"/>
    <property type="match status" value="1"/>
</dbReference>
<sequence>MYPIINRAGKIMKIQYKFFILFSFNALLIITLMAVVVYIFHYKDFMKNIDKLELNSLNHFAQALIETYQKNNGWDVLKKDHHKWTELVVKYLDKDRIARHGDNKHNLTMNKTELNDRELSQIQQNKTLKQFIVINDPKKPQVKMLPMDPMQLGLRLFLVDHHKKHVAGNKVKNDLNYLRTLMIENNIIGYIGLSNPIGKIQHPLNTIYLQTQLKIIYAIGCGVLIISVILSYLISRRILKPIDELVKGTDAVKSLEFDITINVRSNDELGYLSKNFNHMIETLNHYERIRKQLMTDISHEIRTPLTVIRCTIEAMIDGIIHSDEKNLFSVKSELIHLGKLVDDIHMLSLADAKSLPIKKNSSTQ</sequence>
<dbReference type="Gene3D" id="1.10.287.130">
    <property type="match status" value="1"/>
</dbReference>
<dbReference type="SMART" id="SM00388">
    <property type="entry name" value="HisKA"/>
    <property type="match status" value="1"/>
</dbReference>
<evidence type="ECO:0000256" key="5">
    <source>
        <dbReference type="ARBA" id="ARBA00022553"/>
    </source>
</evidence>
<keyword evidence="5" id="KW-0597">Phosphoprotein</keyword>
<dbReference type="InterPro" id="IPR003660">
    <property type="entry name" value="HAMP_dom"/>
</dbReference>
<dbReference type="PANTHER" id="PTHR45528">
    <property type="entry name" value="SENSOR HISTIDINE KINASE CPXA"/>
    <property type="match status" value="1"/>
</dbReference>
<evidence type="ECO:0000313" key="17">
    <source>
        <dbReference type="Proteomes" id="UP000189670"/>
    </source>
</evidence>
<dbReference type="CDD" id="cd00082">
    <property type="entry name" value="HisKA"/>
    <property type="match status" value="1"/>
</dbReference>
<reference evidence="17" key="1">
    <citation type="submission" date="2012-11" db="EMBL/GenBank/DDBJ databases">
        <authorList>
            <person name="Lucero-Rivera Y.E."/>
            <person name="Tovar-Ramirez D."/>
        </authorList>
    </citation>
    <scope>NUCLEOTIDE SEQUENCE [LARGE SCALE GENOMIC DNA]</scope>
    <source>
        <strain evidence="17">Araruama</strain>
    </source>
</reference>
<evidence type="ECO:0000259" key="15">
    <source>
        <dbReference type="PROSITE" id="PS50885"/>
    </source>
</evidence>
<keyword evidence="9 16" id="KW-0418">Kinase</keyword>
<evidence type="ECO:0000256" key="1">
    <source>
        <dbReference type="ARBA" id="ARBA00000085"/>
    </source>
</evidence>
<dbReference type="GO" id="GO:0005524">
    <property type="term" value="F:ATP binding"/>
    <property type="evidence" value="ECO:0007669"/>
    <property type="project" value="UniProtKB-KW"/>
</dbReference>
<evidence type="ECO:0000256" key="4">
    <source>
        <dbReference type="ARBA" id="ARBA00022475"/>
    </source>
</evidence>
<keyword evidence="11 14" id="KW-1133">Transmembrane helix</keyword>
<dbReference type="EC" id="2.7.13.3" evidence="3"/>
<feature type="domain" description="HAMP" evidence="15">
    <location>
        <begin position="236"/>
        <end position="288"/>
    </location>
</feature>
<evidence type="ECO:0000256" key="2">
    <source>
        <dbReference type="ARBA" id="ARBA00004651"/>
    </source>
</evidence>
<dbReference type="GO" id="GO:0005886">
    <property type="term" value="C:plasma membrane"/>
    <property type="evidence" value="ECO:0007669"/>
    <property type="project" value="UniProtKB-SubCell"/>
</dbReference>
<evidence type="ECO:0000256" key="7">
    <source>
        <dbReference type="ARBA" id="ARBA00022692"/>
    </source>
</evidence>
<evidence type="ECO:0000256" key="9">
    <source>
        <dbReference type="ARBA" id="ARBA00022777"/>
    </source>
</evidence>
<dbReference type="Gene3D" id="6.10.340.10">
    <property type="match status" value="1"/>
</dbReference>
<dbReference type="CDD" id="cd06225">
    <property type="entry name" value="HAMP"/>
    <property type="match status" value="1"/>
</dbReference>
<comment type="subcellular location">
    <subcellularLocation>
        <location evidence="2">Cell membrane</location>
        <topology evidence="2">Multi-pass membrane protein</topology>
    </subcellularLocation>
</comment>
<evidence type="ECO:0000256" key="8">
    <source>
        <dbReference type="ARBA" id="ARBA00022741"/>
    </source>
</evidence>
<evidence type="ECO:0000256" key="6">
    <source>
        <dbReference type="ARBA" id="ARBA00022679"/>
    </source>
</evidence>
<dbReference type="SUPFAM" id="SSF47384">
    <property type="entry name" value="Homodimeric domain of signal transducing histidine kinase"/>
    <property type="match status" value="1"/>
</dbReference>
<dbReference type="Pfam" id="PF00672">
    <property type="entry name" value="HAMP"/>
    <property type="match status" value="1"/>
</dbReference>
<keyword evidence="13 14" id="KW-0472">Membrane</keyword>